<reference evidence="1 2" key="1">
    <citation type="submission" date="2024-07" db="EMBL/GenBank/DDBJ databases">
        <authorList>
            <person name="Akdeniz Z."/>
        </authorList>
    </citation>
    <scope>NUCLEOTIDE SEQUENCE [LARGE SCALE GENOMIC DNA]</scope>
</reference>
<gene>
    <name evidence="1" type="ORF">HINF_LOCUS835</name>
</gene>
<name>A0ABP1GK30_9EUKA</name>
<comment type="caution">
    <text evidence="1">The sequence shown here is derived from an EMBL/GenBank/DDBJ whole genome shotgun (WGS) entry which is preliminary data.</text>
</comment>
<dbReference type="Proteomes" id="UP001642409">
    <property type="component" value="Unassembled WGS sequence"/>
</dbReference>
<evidence type="ECO:0000313" key="2">
    <source>
        <dbReference type="Proteomes" id="UP001642409"/>
    </source>
</evidence>
<accession>A0ABP1GK30</accession>
<keyword evidence="2" id="KW-1185">Reference proteome</keyword>
<sequence>MPASNFDTQLTLQVVKQQIQQQMCIEQDKISNEVILQQISNPQFNWDRPAKILNTNKRSLKRWVSETYQRQINQKLTYQDQETLTKYVKQAYNNNYNLCNKDLQLTIKSKLIGQYHWQCFYTAFTNTKRQCIKNNTPINSSKNEENSKIIEELKCILGFE</sequence>
<proteinExistence type="predicted"/>
<evidence type="ECO:0000313" key="1">
    <source>
        <dbReference type="EMBL" id="CAL5970895.1"/>
    </source>
</evidence>
<dbReference type="EMBL" id="CAXDID020000002">
    <property type="protein sequence ID" value="CAL5970895.1"/>
    <property type="molecule type" value="Genomic_DNA"/>
</dbReference>
<organism evidence="1 2">
    <name type="scientific">Hexamita inflata</name>
    <dbReference type="NCBI Taxonomy" id="28002"/>
    <lineage>
        <taxon>Eukaryota</taxon>
        <taxon>Metamonada</taxon>
        <taxon>Diplomonadida</taxon>
        <taxon>Hexamitidae</taxon>
        <taxon>Hexamitinae</taxon>
        <taxon>Hexamita</taxon>
    </lineage>
</organism>
<protein>
    <submittedName>
        <fullName evidence="1">Uncharacterized protein</fullName>
    </submittedName>
</protein>